<dbReference type="AlphaFoldDB" id="A0A7Y0AWS4"/>
<dbReference type="Gene3D" id="3.30.1340.30">
    <property type="match status" value="1"/>
</dbReference>
<name>A0A7Y0AWS4_9HYPH</name>
<evidence type="ECO:0000259" key="1">
    <source>
        <dbReference type="PROSITE" id="PS50914"/>
    </source>
</evidence>
<dbReference type="EMBL" id="JABBGK010000002">
    <property type="protein sequence ID" value="NML74920.1"/>
    <property type="molecule type" value="Genomic_DNA"/>
</dbReference>
<dbReference type="RefSeq" id="WP_169590856.1">
    <property type="nucleotide sequence ID" value="NZ_JABBGK010000002.1"/>
</dbReference>
<proteinExistence type="predicted"/>
<feature type="domain" description="BON" evidence="1">
    <location>
        <begin position="21"/>
        <end position="88"/>
    </location>
</feature>
<comment type="caution">
    <text evidence="2">The sequence shown here is derived from an EMBL/GenBank/DDBJ whole genome shotgun (WGS) entry which is preliminary data.</text>
</comment>
<dbReference type="Pfam" id="PF04972">
    <property type="entry name" value="BON"/>
    <property type="match status" value="1"/>
</dbReference>
<sequence>MIFKPQSFHGEPPVVETENQNEELLETAVARALAVSQGIDATRITVTASENTIFLSGSLSTQEEIDRAIEITLAVPGVQRITHDLHVD</sequence>
<evidence type="ECO:0000313" key="2">
    <source>
        <dbReference type="EMBL" id="NML74920.1"/>
    </source>
</evidence>
<evidence type="ECO:0000313" key="3">
    <source>
        <dbReference type="Proteomes" id="UP000541470"/>
    </source>
</evidence>
<keyword evidence="3" id="KW-1185">Reference proteome</keyword>
<gene>
    <name evidence="2" type="ORF">HHL25_12355</name>
</gene>
<dbReference type="PROSITE" id="PS50914">
    <property type="entry name" value="BON"/>
    <property type="match status" value="1"/>
</dbReference>
<dbReference type="InterPro" id="IPR007055">
    <property type="entry name" value="BON_dom"/>
</dbReference>
<protein>
    <submittedName>
        <fullName evidence="2">BON domain-containing protein</fullName>
    </submittedName>
</protein>
<dbReference type="Proteomes" id="UP000541470">
    <property type="component" value="Unassembled WGS sequence"/>
</dbReference>
<accession>A0A7Y0AWS4</accession>
<organism evidence="2 3">
    <name type="scientific">Rhizobium terricola</name>
    <dbReference type="NCBI Taxonomy" id="2728849"/>
    <lineage>
        <taxon>Bacteria</taxon>
        <taxon>Pseudomonadati</taxon>
        <taxon>Pseudomonadota</taxon>
        <taxon>Alphaproteobacteria</taxon>
        <taxon>Hyphomicrobiales</taxon>
        <taxon>Rhizobiaceae</taxon>
        <taxon>Rhizobium/Agrobacterium group</taxon>
        <taxon>Rhizobium</taxon>
    </lineage>
</organism>
<reference evidence="2 3" key="1">
    <citation type="submission" date="2020-04" db="EMBL/GenBank/DDBJ databases">
        <title>Rhizobium sp. S-51 isolated from soil.</title>
        <authorList>
            <person name="Dahal R.H."/>
        </authorList>
    </citation>
    <scope>NUCLEOTIDE SEQUENCE [LARGE SCALE GENOMIC DNA]</scope>
    <source>
        <strain evidence="2 3">S-51</strain>
    </source>
</reference>